<evidence type="ECO:0000256" key="3">
    <source>
        <dbReference type="ARBA" id="ARBA00044768"/>
    </source>
</evidence>
<reference evidence="5" key="1">
    <citation type="journal article" date="2022" name="Int. J. Mol. Sci.">
        <title>Draft Genome of Tanacetum Coccineum: Genomic Comparison of Closely Related Tanacetum-Family Plants.</title>
        <authorList>
            <person name="Yamashiro T."/>
            <person name="Shiraishi A."/>
            <person name="Nakayama K."/>
            <person name="Satake H."/>
        </authorList>
    </citation>
    <scope>NUCLEOTIDE SEQUENCE</scope>
</reference>
<dbReference type="Proteomes" id="UP001151760">
    <property type="component" value="Unassembled WGS sequence"/>
</dbReference>
<gene>
    <name evidence="5" type="ORF">Tco_0991094</name>
</gene>
<dbReference type="EC" id="2.7.7.102" evidence="3"/>
<proteinExistence type="predicted"/>
<comment type="catalytic activity">
    <reaction evidence="4">
        <text>DNA(n) + a 2'-deoxyribonucleoside 5'-triphosphate = DNA(n+1) + diphosphate</text>
        <dbReference type="Rhea" id="RHEA:22508"/>
        <dbReference type="Rhea" id="RHEA-COMP:17339"/>
        <dbReference type="Rhea" id="RHEA-COMP:17340"/>
        <dbReference type="ChEBI" id="CHEBI:33019"/>
        <dbReference type="ChEBI" id="CHEBI:61560"/>
        <dbReference type="ChEBI" id="CHEBI:173112"/>
        <dbReference type="EC" id="2.7.7.7"/>
    </reaction>
    <physiologicalReaction direction="left-to-right" evidence="4">
        <dbReference type="Rhea" id="RHEA:22509"/>
    </physiologicalReaction>
</comment>
<comment type="caution">
    <text evidence="5">The sequence shown here is derived from an EMBL/GenBank/DDBJ whole genome shotgun (WGS) entry which is preliminary data.</text>
</comment>
<name>A0ABQ5EZH0_9ASTR</name>
<evidence type="ECO:0000256" key="1">
    <source>
        <dbReference type="ARBA" id="ARBA00026139"/>
    </source>
</evidence>
<reference evidence="5" key="2">
    <citation type="submission" date="2022-01" db="EMBL/GenBank/DDBJ databases">
        <authorList>
            <person name="Yamashiro T."/>
            <person name="Shiraishi A."/>
            <person name="Satake H."/>
            <person name="Nakayama K."/>
        </authorList>
    </citation>
    <scope>NUCLEOTIDE SEQUENCE</scope>
</reference>
<dbReference type="EMBL" id="BQNB010016809">
    <property type="protein sequence ID" value="GJT56040.1"/>
    <property type="molecule type" value="Genomic_DNA"/>
</dbReference>
<evidence type="ECO:0000313" key="6">
    <source>
        <dbReference type="Proteomes" id="UP001151760"/>
    </source>
</evidence>
<dbReference type="PANTHER" id="PTHR31399">
    <property type="entry name" value="DNA-DIRECTED PRIMASE / POLYMERASE PROTEIN"/>
    <property type="match status" value="1"/>
</dbReference>
<organism evidence="5 6">
    <name type="scientific">Tanacetum coccineum</name>
    <dbReference type="NCBI Taxonomy" id="301880"/>
    <lineage>
        <taxon>Eukaryota</taxon>
        <taxon>Viridiplantae</taxon>
        <taxon>Streptophyta</taxon>
        <taxon>Embryophyta</taxon>
        <taxon>Tracheophyta</taxon>
        <taxon>Spermatophyta</taxon>
        <taxon>Magnoliopsida</taxon>
        <taxon>eudicotyledons</taxon>
        <taxon>Gunneridae</taxon>
        <taxon>Pentapetalae</taxon>
        <taxon>asterids</taxon>
        <taxon>campanulids</taxon>
        <taxon>Asterales</taxon>
        <taxon>Asteraceae</taxon>
        <taxon>Asteroideae</taxon>
        <taxon>Anthemideae</taxon>
        <taxon>Anthemidinae</taxon>
        <taxon>Tanacetum</taxon>
    </lineage>
</organism>
<sequence length="145" mass="17508">MTSRTRRMLFSKISTQIDTYTDDDDNEDLYLEKNPYEYDDEIENDVIECESKIDNFKGKEDHVSEERKFLVSTYKEFWRRYKNMNCKFCHHYEVIQEGMPCHFYFDLEFNIKENAAKNGDEMVDLPILIIFECLLEKYSIEGDTN</sequence>
<accession>A0ABQ5EZH0</accession>
<protein>
    <recommendedName>
        <fullName evidence="1">DNA-directed primase/polymerase protein</fullName>
        <ecNumber evidence="3">2.7.7.102</ecNumber>
    </recommendedName>
</protein>
<evidence type="ECO:0000313" key="5">
    <source>
        <dbReference type="EMBL" id="GJT56040.1"/>
    </source>
</evidence>
<comment type="catalytic activity">
    <reaction evidence="2">
        <text>ssDNA + n NTP = ssDNA/pppN(pN)n-1 hybrid + (n-1) diphosphate.</text>
        <dbReference type="EC" id="2.7.7.102"/>
    </reaction>
</comment>
<dbReference type="PANTHER" id="PTHR31399:SF0">
    <property type="entry name" value="DNA-DIRECTED PRIMASE_POLYMERASE PROTEIN"/>
    <property type="match status" value="1"/>
</dbReference>
<keyword evidence="6" id="KW-1185">Reference proteome</keyword>
<evidence type="ECO:0000256" key="2">
    <source>
        <dbReference type="ARBA" id="ARBA00044677"/>
    </source>
</evidence>
<dbReference type="InterPro" id="IPR044917">
    <property type="entry name" value="PRIMPOL"/>
</dbReference>
<evidence type="ECO:0000256" key="4">
    <source>
        <dbReference type="ARBA" id="ARBA00047303"/>
    </source>
</evidence>